<evidence type="ECO:0000256" key="3">
    <source>
        <dbReference type="ARBA" id="ARBA00073281"/>
    </source>
</evidence>
<dbReference type="OrthoDB" id="671595at2759"/>
<reference evidence="7" key="1">
    <citation type="submission" date="2025-08" db="UniProtKB">
        <authorList>
            <consortium name="RefSeq"/>
        </authorList>
    </citation>
    <scope>IDENTIFICATION</scope>
</reference>
<dbReference type="SUPFAM" id="SSF56574">
    <property type="entry name" value="Serpins"/>
    <property type="match status" value="1"/>
</dbReference>
<dbReference type="InterPro" id="IPR000215">
    <property type="entry name" value="Serpin_fam"/>
</dbReference>
<comment type="similarity">
    <text evidence="1">Belongs to the serpin family. Ov-serpin subfamily.</text>
</comment>
<evidence type="ECO:0000256" key="1">
    <source>
        <dbReference type="ARBA" id="ARBA00006426"/>
    </source>
</evidence>
<dbReference type="SMART" id="SM00093">
    <property type="entry name" value="SERPIN"/>
    <property type="match status" value="1"/>
</dbReference>
<dbReference type="InterPro" id="IPR023795">
    <property type="entry name" value="Serpin_CS"/>
</dbReference>
<dbReference type="Gene3D" id="2.10.310.10">
    <property type="entry name" value="Serpins superfamily"/>
    <property type="match status" value="1"/>
</dbReference>
<evidence type="ECO:0000256" key="4">
    <source>
        <dbReference type="ARBA" id="ARBA00079383"/>
    </source>
</evidence>
<dbReference type="InterPro" id="IPR042185">
    <property type="entry name" value="Serpin_sf_2"/>
</dbReference>
<dbReference type="Proteomes" id="UP000515203">
    <property type="component" value="Unplaced"/>
</dbReference>
<dbReference type="PROSITE" id="PS00284">
    <property type="entry name" value="SERPIN"/>
    <property type="match status" value="1"/>
</dbReference>
<dbReference type="GeneID" id="101585938"/>
<dbReference type="Pfam" id="PF00079">
    <property type="entry name" value="Serpin"/>
    <property type="match status" value="1"/>
</dbReference>
<dbReference type="InterPro" id="IPR023796">
    <property type="entry name" value="Serpin_dom"/>
</dbReference>
<evidence type="ECO:0000313" key="6">
    <source>
        <dbReference type="Proteomes" id="UP000515203"/>
    </source>
</evidence>
<keyword evidence="6" id="KW-1185">Reference proteome</keyword>
<dbReference type="InterPro" id="IPR036186">
    <property type="entry name" value="Serpin_sf"/>
</dbReference>
<dbReference type="GO" id="GO:0004867">
    <property type="term" value="F:serine-type endopeptidase inhibitor activity"/>
    <property type="evidence" value="ECO:0007669"/>
    <property type="project" value="InterPro"/>
</dbReference>
<dbReference type="FunFam" id="3.30.497.10:FF:000001">
    <property type="entry name" value="Serine protease inhibitor"/>
    <property type="match status" value="1"/>
</dbReference>
<gene>
    <name evidence="7" type="primary">LOC101585938</name>
</gene>
<name>A0A6P3ENA3_OCTDE</name>
<organism evidence="6 7">
    <name type="scientific">Octodon degus</name>
    <name type="common">Degu</name>
    <name type="synonym">Sciurus degus</name>
    <dbReference type="NCBI Taxonomy" id="10160"/>
    <lineage>
        <taxon>Eukaryota</taxon>
        <taxon>Metazoa</taxon>
        <taxon>Chordata</taxon>
        <taxon>Craniata</taxon>
        <taxon>Vertebrata</taxon>
        <taxon>Euteleostomi</taxon>
        <taxon>Mammalia</taxon>
        <taxon>Eutheria</taxon>
        <taxon>Euarchontoglires</taxon>
        <taxon>Glires</taxon>
        <taxon>Rodentia</taxon>
        <taxon>Hystricomorpha</taxon>
        <taxon>Octodontidae</taxon>
        <taxon>Octodon</taxon>
    </lineage>
</organism>
<evidence type="ECO:0000313" key="7">
    <source>
        <dbReference type="RefSeq" id="XP_004628456.1"/>
    </source>
</evidence>
<dbReference type="InParanoid" id="A0A6P3ENA3"/>
<dbReference type="PANTHER" id="PTHR11461:SF350">
    <property type="entry name" value="SERPIN B9"/>
    <property type="match status" value="1"/>
</dbReference>
<dbReference type="GO" id="GO:0005737">
    <property type="term" value="C:cytoplasm"/>
    <property type="evidence" value="ECO:0007669"/>
    <property type="project" value="TreeGrafter"/>
</dbReference>
<dbReference type="AlphaFoldDB" id="A0A6P3ENA3"/>
<feature type="domain" description="Serpin" evidence="5">
    <location>
        <begin position="13"/>
        <end position="375"/>
    </location>
</feature>
<dbReference type="InterPro" id="IPR042178">
    <property type="entry name" value="Serpin_sf_1"/>
</dbReference>
<proteinExistence type="inferred from homology"/>
<dbReference type="Gene3D" id="2.30.39.10">
    <property type="entry name" value="Alpha-1-antitrypsin, domain 1"/>
    <property type="match status" value="1"/>
</dbReference>
<dbReference type="GO" id="GO:0005615">
    <property type="term" value="C:extracellular space"/>
    <property type="evidence" value="ECO:0007669"/>
    <property type="project" value="InterPro"/>
</dbReference>
<evidence type="ECO:0000259" key="5">
    <source>
        <dbReference type="SMART" id="SM00093"/>
    </source>
</evidence>
<dbReference type="FunCoup" id="A0A6P3ENA3">
    <property type="interactions" value="774"/>
</dbReference>
<keyword evidence="2" id="KW-0007">Acetylation</keyword>
<sequence>MNTLSEANGTFAIQLLKHLGQKDPVHNVFLSPVSISSALGMVLLGAKGNTASQIVQALALNAEEDIHGGFQSLLAQVHRTGAPYSLIIANRLFGEESCQFLSSFRESCQNFYQAELERLPFAKDSLICKRHINAWVSRKTEGKVQKMLTDVSIDELCRLFLINAVYFKGRWKEQFKKSSTSEMTFKINQEKRRPVQMMFQEGMFPWAHVSEVGAQVLELPYEGQELSMILLLPDKGVDLSMVEKALTFEKFQAWSSSEHMKSTQVEVSLPRFKLQEEFDLVSVLQALGVVDAFRPDKADLSGILPDSGLCLTRVVHKSMVEVNEEGTEAAAALACKTVCFYGVRGPVFCADRPFLFFIRHNRTNILLFCGKFSSP</sequence>
<evidence type="ECO:0000256" key="2">
    <source>
        <dbReference type="ARBA" id="ARBA00022990"/>
    </source>
</evidence>
<dbReference type="FunFam" id="2.30.39.10:FF:000014">
    <property type="entry name" value="Serpin family B member 9"/>
    <property type="match status" value="1"/>
</dbReference>
<dbReference type="RefSeq" id="XP_004628456.1">
    <property type="nucleotide sequence ID" value="XM_004628399.1"/>
</dbReference>
<accession>A0A6P3ENA3</accession>
<dbReference type="PANTHER" id="PTHR11461">
    <property type="entry name" value="SERINE PROTEASE INHIBITOR, SERPIN"/>
    <property type="match status" value="1"/>
</dbReference>
<protein>
    <recommendedName>
        <fullName evidence="3">Leukocyte elastase inhibitor</fullName>
    </recommendedName>
    <alternativeName>
        <fullName evidence="4">Serpin B1</fullName>
    </alternativeName>
</protein>
<dbReference type="Gene3D" id="3.30.497.10">
    <property type="entry name" value="Antithrombin, subunit I, domain 2"/>
    <property type="match status" value="1"/>
</dbReference>